<feature type="transmembrane region" description="Helical" evidence="12">
    <location>
        <begin position="306"/>
        <end position="324"/>
    </location>
</feature>
<keyword evidence="5" id="KW-0249">Electron transport</keyword>
<evidence type="ECO:0000256" key="1">
    <source>
        <dbReference type="ARBA" id="ARBA00004141"/>
    </source>
</evidence>
<feature type="transmembrane region" description="Helical" evidence="12">
    <location>
        <begin position="422"/>
        <end position="446"/>
    </location>
</feature>
<evidence type="ECO:0000256" key="5">
    <source>
        <dbReference type="ARBA" id="ARBA00022982"/>
    </source>
</evidence>
<evidence type="ECO:0000256" key="8">
    <source>
        <dbReference type="ARBA" id="ARBA00023065"/>
    </source>
</evidence>
<sequence length="793" mass="89297">MPRQNRAKEVLGHLPPSPARTRPSSTTKPGGEQGSVQGSRSALRHPHGCFAPSRLSRTAMRPPPAFAFGAAGLLRLLLPVLLLLPSPATASRARELSFCAQACQNCLRSFRFTDSSPTDSKFSQSCRSHLALSSAYLCFETVCGPEDRAASISSVNETCIDVIGSPVPGFEIVANYTADDISRLRRVTRDESLAVGEPFSEPVLPSSEHFNAWFETLDAVQYVQRHHFYYGMAMNIFWVAVVAVGVSYRLFLIASRLCGRQASWPTRGPAVSTKKWVQRNITIPAAFGYRCAQDVWWGTIPPRVESITILLFFLLNVVLSIWGYRITKVNYYFPTKEKQIIRYVSDRTGIISFFNFPILWLFGMRNNLAMWLTGWDYGTFTNFHRWVARISTLQAVIHSVGYTVLIFREGGWTYYKYWFTQWFWNAGVIATVFMSLLVVPGSIYWMRRHRYEMFLILHIVLSIVVLLTMLGHVSIFKNHEFDGLFWVPVYIWVLDRLIRVIRIILFHPRSWAADCLATYNPSSNIVRLVVPVNKSAYKVKPGTFFYLMILDDSRPWESHPFTVAYVSSEYSAKSLSEQAPLLDSDDDLAQGGEDDLPQPSKPCMTFLIRPYDSQTRRLQELAASELSSPAPLRVMVDGPYGHSQAFAEYDHVLFIVGGSGVVTALSYLRSLTHAHKAPKVEIHWAVREPAFAREVLGDIAELFSPGNLAVDLYISSQTGYVDVGEIPPEVRQHSRRPDARALVATTVAKAGREALAVVACGPARLSDDTRSAVVEALADCECRIDYFEESFRW</sequence>
<feature type="transmembrane region" description="Helical" evidence="12">
    <location>
        <begin position="453"/>
        <end position="471"/>
    </location>
</feature>
<organism evidence="14 15">
    <name type="scientific">Purpureocillium lilacinum</name>
    <name type="common">Paecilomyces lilacinus</name>
    <dbReference type="NCBI Taxonomy" id="33203"/>
    <lineage>
        <taxon>Eukaryota</taxon>
        <taxon>Fungi</taxon>
        <taxon>Dikarya</taxon>
        <taxon>Ascomycota</taxon>
        <taxon>Pezizomycotina</taxon>
        <taxon>Sordariomycetes</taxon>
        <taxon>Hypocreomycetidae</taxon>
        <taxon>Hypocreales</taxon>
        <taxon>Ophiocordycipitaceae</taxon>
        <taxon>Purpureocillium</taxon>
    </lineage>
</organism>
<dbReference type="Pfam" id="PF08022">
    <property type="entry name" value="FAD_binding_8"/>
    <property type="match status" value="1"/>
</dbReference>
<dbReference type="SFLD" id="SFLDS00052">
    <property type="entry name" value="Ferric_Reductase_Domain"/>
    <property type="match status" value="1"/>
</dbReference>
<evidence type="ECO:0000256" key="12">
    <source>
        <dbReference type="SAM" id="Phobius"/>
    </source>
</evidence>
<dbReference type="Pfam" id="PF01794">
    <property type="entry name" value="Ferric_reduct"/>
    <property type="match status" value="1"/>
</dbReference>
<dbReference type="InterPro" id="IPR013130">
    <property type="entry name" value="Fe3_Rdtase_TM_dom"/>
</dbReference>
<dbReference type="InterPro" id="IPR039261">
    <property type="entry name" value="FNR_nucleotide-bd"/>
</dbReference>
<evidence type="ECO:0000256" key="4">
    <source>
        <dbReference type="ARBA" id="ARBA00022692"/>
    </source>
</evidence>
<accession>A0ABR0CDN5</accession>
<evidence type="ECO:0000259" key="13">
    <source>
        <dbReference type="PROSITE" id="PS51384"/>
    </source>
</evidence>
<feature type="domain" description="FAD-binding FR-type" evidence="13">
    <location>
        <begin position="490"/>
        <end position="646"/>
    </location>
</feature>
<dbReference type="CDD" id="cd06186">
    <property type="entry name" value="NOX_Duox_like_FAD_NADP"/>
    <property type="match status" value="1"/>
</dbReference>
<dbReference type="InterPro" id="IPR017927">
    <property type="entry name" value="FAD-bd_FR_type"/>
</dbReference>
<comment type="caution">
    <text evidence="14">The sequence shown here is derived from an EMBL/GenBank/DDBJ whole genome shotgun (WGS) entry which is preliminary data.</text>
</comment>
<keyword evidence="4 12" id="KW-0812">Transmembrane</keyword>
<proteinExistence type="inferred from homology"/>
<feature type="region of interest" description="Disordered" evidence="11">
    <location>
        <begin position="1"/>
        <end position="45"/>
    </location>
</feature>
<dbReference type="PANTHER" id="PTHR32361:SF9">
    <property type="entry name" value="FERRIC REDUCTASE TRANSMEMBRANE COMPONENT 3-RELATED"/>
    <property type="match status" value="1"/>
</dbReference>
<dbReference type="PROSITE" id="PS51384">
    <property type="entry name" value="FAD_FR"/>
    <property type="match status" value="1"/>
</dbReference>
<evidence type="ECO:0000256" key="3">
    <source>
        <dbReference type="ARBA" id="ARBA00022448"/>
    </source>
</evidence>
<keyword evidence="7" id="KW-0560">Oxidoreductase</keyword>
<dbReference type="Proteomes" id="UP001287286">
    <property type="component" value="Unassembled WGS sequence"/>
</dbReference>
<keyword evidence="8" id="KW-0406">Ion transport</keyword>
<dbReference type="EMBL" id="JAWRVI010000003">
    <property type="protein sequence ID" value="KAK4094537.1"/>
    <property type="molecule type" value="Genomic_DNA"/>
</dbReference>
<reference evidence="14 15" key="1">
    <citation type="journal article" date="2024" name="Microbiol. Resour. Announc.">
        <title>Genome annotations for the ascomycete fungi Trichoderma harzianum, Trichoderma aggressivum, and Purpureocillium lilacinum.</title>
        <authorList>
            <person name="Beijen E.P.W."/>
            <person name="Ohm R.A."/>
        </authorList>
    </citation>
    <scope>NUCLEOTIDE SEQUENCE [LARGE SCALE GENOMIC DNA]</scope>
    <source>
        <strain evidence="14 15">CBS 150709</strain>
    </source>
</reference>
<evidence type="ECO:0000256" key="10">
    <source>
        <dbReference type="ARBA" id="ARBA00023180"/>
    </source>
</evidence>
<gene>
    <name evidence="14" type="ORF">Purlil1_1142</name>
</gene>
<dbReference type="InterPro" id="IPR013112">
    <property type="entry name" value="FAD-bd_8"/>
</dbReference>
<dbReference type="SUPFAM" id="SSF52343">
    <property type="entry name" value="Ferredoxin reductase-like, C-terminal NADP-linked domain"/>
    <property type="match status" value="1"/>
</dbReference>
<feature type="compositionally biased region" description="Low complexity" evidence="11">
    <location>
        <begin position="19"/>
        <end position="29"/>
    </location>
</feature>
<dbReference type="Gene3D" id="3.40.50.80">
    <property type="entry name" value="Nucleotide-binding domain of ferredoxin-NADP reductase (FNR) module"/>
    <property type="match status" value="1"/>
</dbReference>
<protein>
    <recommendedName>
        <fullName evidence="13">FAD-binding FR-type domain-containing protein</fullName>
    </recommendedName>
</protein>
<dbReference type="InterPro" id="IPR013121">
    <property type="entry name" value="Fe_red_NAD-bd_6"/>
</dbReference>
<dbReference type="InterPro" id="IPR051410">
    <property type="entry name" value="Ferric/Cupric_Reductase"/>
</dbReference>
<evidence type="ECO:0000313" key="14">
    <source>
        <dbReference type="EMBL" id="KAK4094537.1"/>
    </source>
</evidence>
<feature type="compositionally biased region" description="Basic and acidic residues" evidence="11">
    <location>
        <begin position="1"/>
        <end position="11"/>
    </location>
</feature>
<evidence type="ECO:0000256" key="9">
    <source>
        <dbReference type="ARBA" id="ARBA00023136"/>
    </source>
</evidence>
<feature type="transmembrane region" description="Helical" evidence="12">
    <location>
        <begin position="344"/>
        <end position="363"/>
    </location>
</feature>
<evidence type="ECO:0000256" key="7">
    <source>
        <dbReference type="ARBA" id="ARBA00023002"/>
    </source>
</evidence>
<feature type="transmembrane region" description="Helical" evidence="12">
    <location>
        <begin position="228"/>
        <end position="251"/>
    </location>
</feature>
<dbReference type="PANTHER" id="PTHR32361">
    <property type="entry name" value="FERRIC/CUPRIC REDUCTASE TRANSMEMBRANE COMPONENT"/>
    <property type="match status" value="1"/>
</dbReference>
<keyword evidence="15" id="KW-1185">Reference proteome</keyword>
<name>A0ABR0CDN5_PURLI</name>
<keyword evidence="6 12" id="KW-1133">Transmembrane helix</keyword>
<keyword evidence="9 12" id="KW-0472">Membrane</keyword>
<dbReference type="Pfam" id="PF08030">
    <property type="entry name" value="NAD_binding_6"/>
    <property type="match status" value="1"/>
</dbReference>
<keyword evidence="10" id="KW-0325">Glycoprotein</keyword>
<comment type="similarity">
    <text evidence="2">Belongs to the ferric reductase (FRE) family.</text>
</comment>
<evidence type="ECO:0000313" key="15">
    <source>
        <dbReference type="Proteomes" id="UP001287286"/>
    </source>
</evidence>
<comment type="subcellular location">
    <subcellularLocation>
        <location evidence="1">Membrane</location>
        <topology evidence="1">Multi-pass membrane protein</topology>
    </subcellularLocation>
</comment>
<evidence type="ECO:0000256" key="2">
    <source>
        <dbReference type="ARBA" id="ARBA00006278"/>
    </source>
</evidence>
<dbReference type="SFLD" id="SFLDG01168">
    <property type="entry name" value="Ferric_reductase_subgroup_(FRE"/>
    <property type="match status" value="1"/>
</dbReference>
<keyword evidence="3" id="KW-0813">Transport</keyword>
<evidence type="ECO:0000256" key="11">
    <source>
        <dbReference type="SAM" id="MobiDB-lite"/>
    </source>
</evidence>
<evidence type="ECO:0000256" key="6">
    <source>
        <dbReference type="ARBA" id="ARBA00022989"/>
    </source>
</evidence>